<feature type="chain" id="PRO_5045168873" evidence="4">
    <location>
        <begin position="30"/>
        <end position="273"/>
    </location>
</feature>
<evidence type="ECO:0000256" key="3">
    <source>
        <dbReference type="ARBA" id="ARBA00022729"/>
    </source>
</evidence>
<protein>
    <submittedName>
        <fullName evidence="5">Molybdate ABC transporter substrate-binding protein</fullName>
    </submittedName>
</protein>
<dbReference type="InterPro" id="IPR050682">
    <property type="entry name" value="ModA/WtpA"/>
</dbReference>
<accession>A0ABS8PB37</accession>
<comment type="similarity">
    <text evidence="1">Belongs to the bacterial solute-binding protein ModA family.</text>
</comment>
<dbReference type="SUPFAM" id="SSF53850">
    <property type="entry name" value="Periplasmic binding protein-like II"/>
    <property type="match status" value="1"/>
</dbReference>
<dbReference type="PANTHER" id="PTHR30632:SF0">
    <property type="entry name" value="SULFATE-BINDING PROTEIN"/>
    <property type="match status" value="1"/>
</dbReference>
<dbReference type="Pfam" id="PF13531">
    <property type="entry name" value="SBP_bac_11"/>
    <property type="match status" value="1"/>
</dbReference>
<proteinExistence type="inferred from homology"/>
<gene>
    <name evidence="5" type="primary">modA</name>
    <name evidence="5" type="ORF">LQ327_12595</name>
</gene>
<reference evidence="5 6" key="1">
    <citation type="submission" date="2021-11" db="EMBL/GenBank/DDBJ databases">
        <title>Draft genome sequence of Actinomycetospora sp. SF1 isolated from the rhizosphere soil.</title>
        <authorList>
            <person name="Duangmal K."/>
            <person name="Chantavorakit T."/>
        </authorList>
    </citation>
    <scope>NUCLEOTIDE SEQUENCE [LARGE SCALE GENOMIC DNA]</scope>
    <source>
        <strain evidence="5 6">TBRC 5722</strain>
    </source>
</reference>
<name>A0ABS8PB37_9PSEU</name>
<dbReference type="Gene3D" id="3.40.190.10">
    <property type="entry name" value="Periplasmic binding protein-like II"/>
    <property type="match status" value="2"/>
</dbReference>
<organism evidence="5 6">
    <name type="scientific">Actinomycetospora endophytica</name>
    <dbReference type="NCBI Taxonomy" id="2291215"/>
    <lineage>
        <taxon>Bacteria</taxon>
        <taxon>Bacillati</taxon>
        <taxon>Actinomycetota</taxon>
        <taxon>Actinomycetes</taxon>
        <taxon>Pseudonocardiales</taxon>
        <taxon>Pseudonocardiaceae</taxon>
        <taxon>Actinomycetospora</taxon>
    </lineage>
</organism>
<dbReference type="NCBIfam" id="TIGR01256">
    <property type="entry name" value="modA"/>
    <property type="match status" value="1"/>
</dbReference>
<dbReference type="PIRSF" id="PIRSF004846">
    <property type="entry name" value="ModA"/>
    <property type="match status" value="1"/>
</dbReference>
<sequence length="273" mass="27386">MSIQRSPRTARRSAVLFAALAALLGLALAACGGSGSGSAPSTSAQAAPKTLTVSAAASLTNVYQSLGQQFQAANPGVTVKFNFGGSDQLAQQVVQGAPVDVLATASSKTMQTAVAAGKIQGEPIVYATNQPQIAVAPNNPKQIAQFADLNKPGVSTVVCAPAVPCGAAATAAEQATQVTLHPVSEEQDVRSVLTKVETGNADAGVVYVTDVKSANGKVAGVSFPQATAQGVIQSYPIGVVNGSQNAQLAQSWVSLVTGPQGKAALQQAGFTTK</sequence>
<keyword evidence="3 4" id="KW-0732">Signal</keyword>
<dbReference type="PANTHER" id="PTHR30632">
    <property type="entry name" value="MOLYBDATE-BINDING PERIPLASMIC PROTEIN"/>
    <property type="match status" value="1"/>
</dbReference>
<keyword evidence="6" id="KW-1185">Reference proteome</keyword>
<dbReference type="InterPro" id="IPR006311">
    <property type="entry name" value="TAT_signal"/>
</dbReference>
<evidence type="ECO:0000256" key="1">
    <source>
        <dbReference type="ARBA" id="ARBA00009175"/>
    </source>
</evidence>
<evidence type="ECO:0000256" key="2">
    <source>
        <dbReference type="ARBA" id="ARBA00022723"/>
    </source>
</evidence>
<feature type="signal peptide" evidence="4">
    <location>
        <begin position="1"/>
        <end position="29"/>
    </location>
</feature>
<dbReference type="InterPro" id="IPR005950">
    <property type="entry name" value="ModA"/>
</dbReference>
<keyword evidence="2" id="KW-0479">Metal-binding</keyword>
<evidence type="ECO:0000256" key="4">
    <source>
        <dbReference type="SAM" id="SignalP"/>
    </source>
</evidence>
<evidence type="ECO:0000313" key="5">
    <source>
        <dbReference type="EMBL" id="MCD2194214.1"/>
    </source>
</evidence>
<dbReference type="PROSITE" id="PS51257">
    <property type="entry name" value="PROKAR_LIPOPROTEIN"/>
    <property type="match status" value="1"/>
</dbReference>
<dbReference type="PROSITE" id="PS51318">
    <property type="entry name" value="TAT"/>
    <property type="match status" value="1"/>
</dbReference>
<evidence type="ECO:0000313" key="6">
    <source>
        <dbReference type="Proteomes" id="UP001199469"/>
    </source>
</evidence>
<dbReference type="Proteomes" id="UP001199469">
    <property type="component" value="Unassembled WGS sequence"/>
</dbReference>
<dbReference type="EMBL" id="JAJNDB010000002">
    <property type="protein sequence ID" value="MCD2194214.1"/>
    <property type="molecule type" value="Genomic_DNA"/>
</dbReference>
<comment type="caution">
    <text evidence="5">The sequence shown here is derived from an EMBL/GenBank/DDBJ whole genome shotgun (WGS) entry which is preliminary data.</text>
</comment>